<keyword evidence="3" id="KW-0998">Cell outer membrane</keyword>
<keyword evidence="6" id="KW-1185">Reference proteome</keyword>
<dbReference type="CDD" id="cd13403">
    <property type="entry name" value="MLTF-like"/>
    <property type="match status" value="1"/>
</dbReference>
<accession>T0JBU6</accession>
<sequence length="464" mass="54032">MIEHRVKFFIAVLFFVVGLLANNLYLELAKTKEITLLEKIKAKKRLDVIILNSPTVYYVGREKEHGFEYDLISAYAKDIGVDLNLSVVYTVNEALEKTREGLGDITVASISKTPAIENEFKFGPKYFTVQEQLICHNAMYKTRSIPKSKKDLVGLEIVVEKETSYEATMQKLSQSIKGVEFNSTTQHSSQELLKLTNDREIDCTVVDSNIFLISQRDYPNLIRTIVLSERKNLSWILREGDDSVSQSLYKWLNTYEYSSQMTKLKDHYYSHLGYVDHYDTKMFYKRLKSRLPHYKKYFKKAGKEYDIPWQLLAAQSYQESHWNPKAKSYTGVRGMMMLTQTTAEQLGVKNRLSAKESIDAGARYLLDIEQRFPKEIDGKSRWAFALAAYNVGMGHIHDAQKLARKLNKNPYLWSDIKEVLPLLSQKKYYKHLKYGYARGEEPVRYVESIEYYFDIMKKKELALK</sequence>
<dbReference type="GO" id="GO:0009279">
    <property type="term" value="C:cell outer membrane"/>
    <property type="evidence" value="ECO:0007669"/>
    <property type="project" value="UniProtKB-SubCell"/>
</dbReference>
<dbReference type="STRING" id="1172190.M947_11460"/>
<reference evidence="5 6" key="1">
    <citation type="submission" date="2013-07" db="EMBL/GenBank/DDBJ databases">
        <title>Sulfurimonas hongkongensis AST-10 Genome Sequencing.</title>
        <authorList>
            <person name="Cai L."/>
            <person name="Zhang T."/>
        </authorList>
    </citation>
    <scope>NUCLEOTIDE SEQUENCE [LARGE SCALE GENOMIC DNA]</scope>
    <source>
        <strain evidence="5 6">AST-10</strain>
    </source>
</reference>
<dbReference type="Pfam" id="PF00497">
    <property type="entry name" value="SBP_bac_3"/>
    <property type="match status" value="1"/>
</dbReference>
<dbReference type="EMBL" id="AUPZ01000022">
    <property type="protein sequence ID" value="EQB34307.1"/>
    <property type="molecule type" value="Genomic_DNA"/>
</dbReference>
<dbReference type="PANTHER" id="PTHR35936:SF32">
    <property type="entry name" value="MEMBRANE-BOUND LYTIC MUREIN TRANSGLYCOSYLASE F"/>
    <property type="match status" value="1"/>
</dbReference>
<gene>
    <name evidence="5" type="ORF">M947_11460</name>
</gene>
<dbReference type="PANTHER" id="PTHR35936">
    <property type="entry name" value="MEMBRANE-BOUND LYTIC MUREIN TRANSGLYCOSYLASE F"/>
    <property type="match status" value="1"/>
</dbReference>
<evidence type="ECO:0000259" key="4">
    <source>
        <dbReference type="SMART" id="SM00062"/>
    </source>
</evidence>
<dbReference type="RefSeq" id="WP_021288524.1">
    <property type="nucleotide sequence ID" value="NZ_AUPZ01000022.1"/>
</dbReference>
<dbReference type="PATRIC" id="fig|1172190.3.peg.2209"/>
<dbReference type="OrthoDB" id="9801695at2"/>
<evidence type="ECO:0000313" key="5">
    <source>
        <dbReference type="EMBL" id="EQB34307.1"/>
    </source>
</evidence>
<dbReference type="AlphaFoldDB" id="T0JBU6"/>
<protein>
    <recommendedName>
        <fullName evidence="4">Solute-binding protein family 3/N-terminal domain-containing protein</fullName>
    </recommendedName>
</protein>
<comment type="caution">
    <text evidence="5">The sequence shown here is derived from an EMBL/GenBank/DDBJ whole genome shotgun (WGS) entry which is preliminary data.</text>
</comment>
<dbReference type="Gene3D" id="3.40.190.10">
    <property type="entry name" value="Periplasmic binding protein-like II"/>
    <property type="match status" value="2"/>
</dbReference>
<comment type="subcellular location">
    <subcellularLocation>
        <location evidence="1">Cell outer membrane</location>
        <topology evidence="1">Peripheral membrane protein</topology>
    </subcellularLocation>
</comment>
<name>T0JBU6_9BACT</name>
<dbReference type="CDD" id="cd01009">
    <property type="entry name" value="PBP2_YfhD_N"/>
    <property type="match status" value="1"/>
</dbReference>
<evidence type="ECO:0000256" key="2">
    <source>
        <dbReference type="ARBA" id="ARBA00022729"/>
    </source>
</evidence>
<dbReference type="NCBIfam" id="NF008112">
    <property type="entry name" value="PRK10859.1"/>
    <property type="match status" value="1"/>
</dbReference>
<dbReference type="SUPFAM" id="SSF53850">
    <property type="entry name" value="Periplasmic binding protein-like II"/>
    <property type="match status" value="1"/>
</dbReference>
<feature type="domain" description="Solute-binding protein family 3/N-terminal" evidence="4">
    <location>
        <begin position="56"/>
        <end position="272"/>
    </location>
</feature>
<keyword evidence="2" id="KW-0732">Signal</keyword>
<dbReference type="SUPFAM" id="SSF53955">
    <property type="entry name" value="Lysozyme-like"/>
    <property type="match status" value="1"/>
</dbReference>
<evidence type="ECO:0000256" key="1">
    <source>
        <dbReference type="ARBA" id="ARBA00004339"/>
    </source>
</evidence>
<dbReference type="eggNOG" id="COG4623">
    <property type="taxonomic scope" value="Bacteria"/>
</dbReference>
<evidence type="ECO:0000256" key="3">
    <source>
        <dbReference type="ARBA" id="ARBA00023237"/>
    </source>
</evidence>
<dbReference type="InterPro" id="IPR023346">
    <property type="entry name" value="Lysozyme-like_dom_sf"/>
</dbReference>
<proteinExistence type="predicted"/>
<dbReference type="SMART" id="SM00062">
    <property type="entry name" value="PBPb"/>
    <property type="match status" value="1"/>
</dbReference>
<evidence type="ECO:0000313" key="6">
    <source>
        <dbReference type="Proteomes" id="UP000015520"/>
    </source>
</evidence>
<organism evidence="5 6">
    <name type="scientific">Sulfurimonas hongkongensis</name>
    <dbReference type="NCBI Taxonomy" id="1172190"/>
    <lineage>
        <taxon>Bacteria</taxon>
        <taxon>Pseudomonadati</taxon>
        <taxon>Campylobacterota</taxon>
        <taxon>Epsilonproteobacteria</taxon>
        <taxon>Campylobacterales</taxon>
        <taxon>Sulfurimonadaceae</taxon>
        <taxon>Sulfurimonas</taxon>
    </lineage>
</organism>
<dbReference type="InterPro" id="IPR008258">
    <property type="entry name" value="Transglycosylase_SLT_dom_1"/>
</dbReference>
<dbReference type="Gene3D" id="1.10.530.10">
    <property type="match status" value="1"/>
</dbReference>
<keyword evidence="3" id="KW-0472">Membrane</keyword>
<dbReference type="InterPro" id="IPR001638">
    <property type="entry name" value="Solute-binding_3/MltF_N"/>
</dbReference>
<dbReference type="Proteomes" id="UP000015520">
    <property type="component" value="Unassembled WGS sequence"/>
</dbReference>
<dbReference type="Pfam" id="PF01464">
    <property type="entry name" value="SLT"/>
    <property type="match status" value="1"/>
</dbReference>